<organism evidence="3 4">
    <name type="scientific">Mycobacterium gordonae</name>
    <dbReference type="NCBI Taxonomy" id="1778"/>
    <lineage>
        <taxon>Bacteria</taxon>
        <taxon>Bacillati</taxon>
        <taxon>Actinomycetota</taxon>
        <taxon>Actinomycetes</taxon>
        <taxon>Mycobacteriales</taxon>
        <taxon>Mycobacteriaceae</taxon>
        <taxon>Mycobacterium</taxon>
    </lineage>
</organism>
<feature type="domain" description="PE" evidence="1">
    <location>
        <begin position="4"/>
        <end position="94"/>
    </location>
</feature>
<dbReference type="SUPFAM" id="SSF53474">
    <property type="entry name" value="alpha/beta-Hydrolases"/>
    <property type="match status" value="1"/>
</dbReference>
<evidence type="ECO:0000259" key="1">
    <source>
        <dbReference type="Pfam" id="PF00934"/>
    </source>
</evidence>
<dbReference type="EMBL" id="MAEM01000386">
    <property type="protein sequence ID" value="OBS00122.1"/>
    <property type="molecule type" value="Genomic_DNA"/>
</dbReference>
<protein>
    <recommendedName>
        <fullName evidence="5">PE family protein</fullName>
    </recommendedName>
</protein>
<dbReference type="Pfam" id="PF08237">
    <property type="entry name" value="PE-PPE"/>
    <property type="match status" value="1"/>
</dbReference>
<dbReference type="InterPro" id="IPR038332">
    <property type="entry name" value="PPE_sf"/>
</dbReference>
<dbReference type="SUPFAM" id="SSF140459">
    <property type="entry name" value="PE/PPE dimer-like"/>
    <property type="match status" value="1"/>
</dbReference>
<evidence type="ECO:0000313" key="3">
    <source>
        <dbReference type="EMBL" id="OBS00122.1"/>
    </source>
</evidence>
<dbReference type="RefSeq" id="WP_065135540.1">
    <property type="nucleotide sequence ID" value="NZ_JANFXG010000056.1"/>
</dbReference>
<dbReference type="InterPro" id="IPR000084">
    <property type="entry name" value="PE-PGRS_N"/>
</dbReference>
<feature type="domain" description="PE-PPE" evidence="2">
    <location>
        <begin position="156"/>
        <end position="379"/>
    </location>
</feature>
<dbReference type="Pfam" id="PF00934">
    <property type="entry name" value="PE"/>
    <property type="match status" value="1"/>
</dbReference>
<evidence type="ECO:0008006" key="5">
    <source>
        <dbReference type="Google" id="ProtNLM"/>
    </source>
</evidence>
<evidence type="ECO:0000259" key="2">
    <source>
        <dbReference type="Pfam" id="PF08237"/>
    </source>
</evidence>
<accession>A0A1A6BCM4</accession>
<reference evidence="3 4" key="1">
    <citation type="submission" date="2016-06" db="EMBL/GenBank/DDBJ databases">
        <authorList>
            <person name="Kjaerup R.B."/>
            <person name="Dalgaard T.S."/>
            <person name="Juul-Madsen H.R."/>
        </authorList>
    </citation>
    <scope>NUCLEOTIDE SEQUENCE [LARGE SCALE GENOMIC DNA]</scope>
    <source>
        <strain evidence="3 4">1245752.6</strain>
    </source>
</reference>
<dbReference type="Gene3D" id="3.40.50.1820">
    <property type="entry name" value="alpha/beta hydrolase"/>
    <property type="match status" value="1"/>
</dbReference>
<evidence type="ECO:0000313" key="4">
    <source>
        <dbReference type="Proteomes" id="UP000093757"/>
    </source>
</evidence>
<dbReference type="InterPro" id="IPR029058">
    <property type="entry name" value="AB_hydrolase_fold"/>
</dbReference>
<proteinExistence type="predicted"/>
<dbReference type="AlphaFoldDB" id="A0A1A6BCM4"/>
<dbReference type="Gene3D" id="1.10.287.850">
    <property type="entry name" value="HP0062-like domain"/>
    <property type="match status" value="1"/>
</dbReference>
<dbReference type="InterPro" id="IPR013228">
    <property type="entry name" value="PE-PPE_C"/>
</dbReference>
<name>A0A1A6BCM4_MYCGO</name>
<sequence length="551" mass="56464">MTLLAAQPQLITAATAQVAAIGTAISDVGALVAGPTTELAAAAADEVSVAAAELFGAYARESQALLAQAAAFGDRFAAALTAAAGAYLDAEAANAAAVAGLFTGFPAGGAGQAPGGPATPLLGQPLVALIMGGTGDPNPPSSYVDAVSKLYIRQVGASPQVLFTPEQLYPLTGVRSLPFDTSVQQGVAILHDAILQQLGDGNHVTVFGYSQSAEIASLEMRQLAALGAGAPSPADLDFVLIGNPMNPNGGLLQRFVGLSLPSVGLTMYGATPDNLYPTTIYTREYDGLADFPRYPLNIVADLNAFFGIGAVHFGYPHLTTEQVDSAVTLGTEGPTMTTYKMIPTPNLPLLDPVRAIPVLGKPLADLLQPDLRVIVNLGYGDPAYGWSTTAANVPTPFGLFPEVSPGVVLHALAVGAQQGVHDFVADLRGIVFSPSPPTPLWPDLLPALLGPPPAPVAPTPMNVVNTVAKIISTDYAVLLPTADILTAVTLSLPAYDAGLFVSGIEHGSLINAIGDPIAANTAMLTMAGLMEVLTIVEAGYLNLTDIRSLLP</sequence>
<gene>
    <name evidence="3" type="ORF">A9W98_26640</name>
</gene>
<comment type="caution">
    <text evidence="3">The sequence shown here is derived from an EMBL/GenBank/DDBJ whole genome shotgun (WGS) entry which is preliminary data.</text>
</comment>
<dbReference type="Proteomes" id="UP000093757">
    <property type="component" value="Unassembled WGS sequence"/>
</dbReference>
<dbReference type="OrthoDB" id="4568361at2"/>